<dbReference type="PANTHER" id="PTHR11259:SF2">
    <property type="entry name" value="GH16429P"/>
    <property type="match status" value="1"/>
</dbReference>
<dbReference type="InterPro" id="IPR027417">
    <property type="entry name" value="P-loop_NTPase"/>
</dbReference>
<evidence type="ECO:0000256" key="2">
    <source>
        <dbReference type="ARBA" id="ARBA00022741"/>
    </source>
</evidence>
<dbReference type="GO" id="GO:0010507">
    <property type="term" value="P:negative regulation of autophagy"/>
    <property type="evidence" value="ECO:0007669"/>
    <property type="project" value="TreeGrafter"/>
</dbReference>
<dbReference type="EMBL" id="KL197720">
    <property type="protein sequence ID" value="KDQ57050.1"/>
    <property type="molecule type" value="Genomic_DNA"/>
</dbReference>
<dbReference type="Pfam" id="PF04670">
    <property type="entry name" value="Gtr1_RagA"/>
    <property type="match status" value="1"/>
</dbReference>
<dbReference type="Gene3D" id="3.40.50.300">
    <property type="entry name" value="P-loop containing nucleotide triphosphate hydrolases"/>
    <property type="match status" value="1"/>
</dbReference>
<dbReference type="GO" id="GO:0009267">
    <property type="term" value="P:cellular response to starvation"/>
    <property type="evidence" value="ECO:0007669"/>
    <property type="project" value="TreeGrafter"/>
</dbReference>
<gene>
    <name evidence="6" type="ORF">JAAARDRAFT_35646</name>
</gene>
<comment type="function">
    <text evidence="4">GTPase involved in activation of the TORC1 signaling pathway, which promotes growth and represses autophagy in nutrient-rich conditions.</text>
</comment>
<dbReference type="GO" id="GO:1990131">
    <property type="term" value="C:Gtr1-Gtr2 GTPase complex"/>
    <property type="evidence" value="ECO:0007669"/>
    <property type="project" value="UniProtKB-UniRule"/>
</dbReference>
<evidence type="ECO:0000313" key="6">
    <source>
        <dbReference type="EMBL" id="KDQ57050.1"/>
    </source>
</evidence>
<dbReference type="Gene3D" id="3.30.450.190">
    <property type="match status" value="1"/>
</dbReference>
<dbReference type="OrthoDB" id="26136at2759"/>
<dbReference type="AlphaFoldDB" id="A0A067PT67"/>
<evidence type="ECO:0000313" key="7">
    <source>
        <dbReference type="Proteomes" id="UP000027265"/>
    </source>
</evidence>
<keyword evidence="2 4" id="KW-0547">Nucleotide-binding</keyword>
<dbReference type="HOGENOM" id="CLU_047421_0_0_1"/>
<dbReference type="GO" id="GO:0003924">
    <property type="term" value="F:GTPase activity"/>
    <property type="evidence" value="ECO:0007669"/>
    <property type="project" value="UniProtKB-UniRule"/>
</dbReference>
<evidence type="ECO:0000256" key="1">
    <source>
        <dbReference type="ARBA" id="ARBA00007756"/>
    </source>
</evidence>
<proteinExistence type="inferred from homology"/>
<dbReference type="STRING" id="933084.A0A067PT67"/>
<dbReference type="GO" id="GO:0005634">
    <property type="term" value="C:nucleus"/>
    <property type="evidence" value="ECO:0007669"/>
    <property type="project" value="TreeGrafter"/>
</dbReference>
<feature type="compositionally biased region" description="Pro residues" evidence="5">
    <location>
        <begin position="265"/>
        <end position="277"/>
    </location>
</feature>
<accession>A0A067PT67</accession>
<feature type="region of interest" description="Disordered" evidence="5">
    <location>
        <begin position="264"/>
        <end position="291"/>
    </location>
</feature>
<protein>
    <recommendedName>
        <fullName evidence="4">GTP-binding protein</fullName>
    </recommendedName>
</protein>
<evidence type="ECO:0000256" key="4">
    <source>
        <dbReference type="RuleBase" id="RU367014"/>
    </source>
</evidence>
<dbReference type="PANTHER" id="PTHR11259">
    <property type="entry name" value="RAS-RELATED GTP BINDING RAG/GTR YEAST"/>
    <property type="match status" value="1"/>
</dbReference>
<evidence type="ECO:0000256" key="5">
    <source>
        <dbReference type="SAM" id="MobiDB-lite"/>
    </source>
</evidence>
<comment type="similarity">
    <text evidence="1 4">Belongs to the GTR/RAG GTP-binding protein family.</text>
</comment>
<dbReference type="InterPro" id="IPR006762">
    <property type="entry name" value="Gtr1_RagA"/>
</dbReference>
<reference evidence="7" key="1">
    <citation type="journal article" date="2014" name="Proc. Natl. Acad. Sci. U.S.A.">
        <title>Extensive sampling of basidiomycete genomes demonstrates inadequacy of the white-rot/brown-rot paradigm for wood decay fungi.</title>
        <authorList>
            <person name="Riley R."/>
            <person name="Salamov A.A."/>
            <person name="Brown D.W."/>
            <person name="Nagy L.G."/>
            <person name="Floudas D."/>
            <person name="Held B.W."/>
            <person name="Levasseur A."/>
            <person name="Lombard V."/>
            <person name="Morin E."/>
            <person name="Otillar R."/>
            <person name="Lindquist E.A."/>
            <person name="Sun H."/>
            <person name="LaButti K.M."/>
            <person name="Schmutz J."/>
            <person name="Jabbour D."/>
            <person name="Luo H."/>
            <person name="Baker S.E."/>
            <person name="Pisabarro A.G."/>
            <person name="Walton J.D."/>
            <person name="Blanchette R.A."/>
            <person name="Henrissat B."/>
            <person name="Martin F."/>
            <person name="Cullen D."/>
            <person name="Hibbett D.S."/>
            <person name="Grigoriev I.V."/>
        </authorList>
    </citation>
    <scope>NUCLEOTIDE SEQUENCE [LARGE SCALE GENOMIC DNA]</scope>
    <source>
        <strain evidence="7">MUCL 33604</strain>
    </source>
</reference>
<dbReference type="Proteomes" id="UP000027265">
    <property type="component" value="Unassembled WGS sequence"/>
</dbReference>
<dbReference type="InParanoid" id="A0A067PT67"/>
<comment type="subunit">
    <text evidence="4">Component of the GSE complex.</text>
</comment>
<keyword evidence="7" id="KW-1185">Reference proteome</keyword>
<dbReference type="FunCoup" id="A0A067PT67">
    <property type="interactions" value="381"/>
</dbReference>
<organism evidence="6 7">
    <name type="scientific">Jaapia argillacea MUCL 33604</name>
    <dbReference type="NCBI Taxonomy" id="933084"/>
    <lineage>
        <taxon>Eukaryota</taxon>
        <taxon>Fungi</taxon>
        <taxon>Dikarya</taxon>
        <taxon>Basidiomycota</taxon>
        <taxon>Agaricomycotina</taxon>
        <taxon>Agaricomycetes</taxon>
        <taxon>Agaricomycetidae</taxon>
        <taxon>Jaapiales</taxon>
        <taxon>Jaapiaceae</taxon>
        <taxon>Jaapia</taxon>
    </lineage>
</organism>
<dbReference type="SUPFAM" id="SSF52540">
    <property type="entry name" value="P-loop containing nucleoside triphosphate hydrolases"/>
    <property type="match status" value="1"/>
</dbReference>
<feature type="compositionally biased region" description="Low complexity" evidence="5">
    <location>
        <begin position="278"/>
        <end position="291"/>
    </location>
</feature>
<name>A0A067PT67_9AGAM</name>
<sequence>MASTSSNGNGSIPDNVIRTKILLTGMRRSGKTSIHEVLFNNMQPKDTFWLETTTRVRKHHYDTVIPLEIWDCPWNAGPETLEISLVEFAAMIFVIDIQDLYQQPIAKLVEWIITACTESPDMSLEVFVHKSEALSEDYKIENFRHIQQRVLDELADISLEYEQVPVNFHLTSVYDHTIHEAFSRVLHKLISVLPSLEDLLNVFCAKSQAPKAFLFDIHSRLYVATDASPVDTATHNLCCDFLSMLNAFGPLYKSVSASPARCRKPLPPSLPTPPPSSPESGHSTSLPSTLSPITPKHSSKELFYPSASTSLSPSAQGTTLTYHLVTPQLALVSILPTTVYESRRGLVEFNVVFFREGVQEICDVELDGRTLRH</sequence>
<evidence type="ECO:0000256" key="3">
    <source>
        <dbReference type="ARBA" id="ARBA00023134"/>
    </source>
</evidence>
<dbReference type="GO" id="GO:0005525">
    <property type="term" value="F:GTP binding"/>
    <property type="evidence" value="ECO:0007669"/>
    <property type="project" value="UniProtKB-UniRule"/>
</dbReference>
<keyword evidence="3 4" id="KW-0342">GTP-binding</keyword>
<dbReference type="GO" id="GO:0000329">
    <property type="term" value="C:fungal-type vacuole membrane"/>
    <property type="evidence" value="ECO:0007669"/>
    <property type="project" value="TreeGrafter"/>
</dbReference>
<dbReference type="GO" id="GO:1904263">
    <property type="term" value="P:positive regulation of TORC1 signaling"/>
    <property type="evidence" value="ECO:0007669"/>
    <property type="project" value="TreeGrafter"/>
</dbReference>